<dbReference type="InterPro" id="IPR013783">
    <property type="entry name" value="Ig-like_fold"/>
</dbReference>
<dbReference type="RefSeq" id="WP_011187761.1">
    <property type="nucleotide sequence ID" value="NC_006138.1"/>
</dbReference>
<proteinExistence type="predicted"/>
<evidence type="ECO:0000259" key="2">
    <source>
        <dbReference type="PROSITE" id="PS50234"/>
    </source>
</evidence>
<dbReference type="CDD" id="cd00198">
    <property type="entry name" value="vWFA"/>
    <property type="match status" value="1"/>
</dbReference>
<dbReference type="OrthoDB" id="5432654at2"/>
<dbReference type="NCBIfam" id="NF033510">
    <property type="entry name" value="Ca_tandemer"/>
    <property type="match status" value="15"/>
</dbReference>
<dbReference type="SUPFAM" id="SSF53300">
    <property type="entry name" value="vWA-like"/>
    <property type="match status" value="1"/>
</dbReference>
<dbReference type="InterPro" id="IPR002035">
    <property type="entry name" value="VWF_A"/>
</dbReference>
<accession>Q6AQX9</accession>
<gene>
    <name evidence="3" type="ordered locus">DP0516</name>
</gene>
<dbReference type="Gene3D" id="2.60.40.10">
    <property type="entry name" value="Immunoglobulins"/>
    <property type="match status" value="15"/>
</dbReference>
<sequence>MALSGKIQAVTGLVTARTSEGEVRELRVGDFVYENDTIITADGASLSIIQEDGNLINLAGNEQLLLDESVLAAIDPSDAVSDEQSALQDAIVQALAEGKSIDDVLEKTAAGTEGSGGSYDFIDSDYYAGDASKGDVGTYLLGTENDGQVPDVSDQFYDDVGDVDDETATAAPKVEITEDINDDGTISNTEIDGTVGVLVNTPVGTVIGDVLNITNSDGIITDYPITQDILDNGLSLEYDRPADGTAITVSATLTDQADNISGSGSGTATMGDTTATVAPTVVISEDRDTDGTISNTEIDGKVDVTVTAPAGALVDDILNVTNPDGTVTAYTVNQDIIDNGLKLEYDRPADGDGITVSATLTDQAGNISVPGSGTATMGDTTATVAPTVVISEDRDTDGTISNTEIDGKVDVTVTAPAGALIDDVLNVTNPDGTVTAHTVNQDILDNGLKLEYDRPADGDGITVSATLTDQAGNTSGSGSGTATMGDTTATVAPTVVISEDRDTDGTISNTEIDGKVDVTVTAPAGALVDDVLNVTNPDGTVTAHPVTQDIIDSGLKLEYDRPADGDGITVSATLTDQAGNISVSGSGTATMGDTTAPTVSIDNPIEVDNVADDTEDDDVSISGTTIGVEDGQNVTVSLVDNSDSANPVTVVLGTAAVTGNTWTLADHNLSIYADHSDYTITADVSDAAGNAATQAVQTLELSDTTVPTVSIAAPIEGDNIADDTEDDDVSISGTTIGVEDGQNVTVSLVDNSDSANPVTVVLGTAAVTGNTWTLADHNLSIYADHSDYTITADVSDAAGNAATQAVQALELSDTTVPTVSINTPIEGDNIADDTEDDDVSISGTTIGVEDGQNVTVSLVDNSDSANPVTVVLGTAAVTGNTWTLADHNLSIYADHSDYTITADVSDAAGNAATQAVQTLELSDTTVPTVSIAAPIEGDNIADDTEDDDVSISGTTIGVEDGQNVTVSLVDNSDSANPVTVVLGTAAVTGNTWTLADHNLSIYADHSDYTITADVSDAAGNAATQAVQALELSDTTVPTVSINTPIEGDNIADDTEDDDVSISGTTIGVEDGQNVTVSLVDNSDSANPVTVVLGTAAVTGNTWTLADHNLSIYADHSDYTITADVSDAAGNAATQAVQALELSDTTVPTVSINTPIEGDNIADDTEDDDVSISGTTIGVEDGQNVTVSLVDNSDSANPVTVVLGTAAVTGNTWTLADHNLSIYADHSDYTITADVSDAAGNAATQAVQTLELSDTTVPTVSITAPIEGDNIADDTEDDDVSISGTTIGVEDGQNVTVSLVDNSDSANPVTVVLGTAAVTGNTWTLADHNLSIYADHSDYTITADVSDAAGNAATQAVQTLELSDTTVPTVSITAPIEGDNIADDTEDDDVSISGTTIGVEDGQNVTVSLVDNSDSANPVTVVLGTAAVTGNTWTLADHNLSIYADHSDYTITADVSDAAGNVATQAVQALELSDTTVPTVSITAPIEGDNIADDTEDDDVSISGTTIGVEDGQNVTVSLVDNSDSANPVTVVLGTAAVTGNTWTLADHNLSIYADHSDYTITADVSDAAGNAATQAVQALELSDTTVPTVSINTPIEGDNIADDTEDDDVSISGTTIGVEDGQNVTVSLVDNSDSANPVTVVLGTAAVTGNTWTLADHNLSIYADHSDYTITADVSDAAGNAATQAVQALELSDTTVPTVSINTPIEGDNIADDTEDDDVSISGTTIGVEDGQNVTVSLVDNSDSANPVTVVLGTAAVTGNTWTLADHNLSIYADHSDYTITADVSDAAGNAATQAVQALELSDTTVPTVSINTPIEGDNIADDTEDDDVSISGTTIGVEDGQNVTVSLVDNSDSANPVTVVLGTAAVTGNTWTLADHNLSIYADHSDYTITADVSDAAGNAATQAVQALELSDTTVPTVSINTPIEGDNIADDTEDDDVSISGTTIGVEDGQNVTVSLVDNSDSANPVTVVLGTAAVTGNTWTLADHNLSIYADHSDYTITADVSDAAGNVATQAVQALELSDTTVPTVSINTPIEGDNIADDTEDDDVSISGTTTDVENGQFVTVNLVDSSDPLNPTTVFLGTAEVTDNIWILTDQDLNGYDDHGSYTVTADVSDAAGNDATPASEPLELSDTTAPIATITLTPNITADDVINATEANETIAITGRVTGEFTAGDIVTLTINGVESTGGVLAGGRFSINVAGSDLAADSDTTINASFVATDAAGNTATPVTDTEDYNVAPIAIDDPVHVTGGLHSEYYGVDHHIANITDAQRVISGNDADATFISTDINYGYTDRNGDGNYDPHEWVMRGNLTDGIILNENKDAIDDSHLKEFIKGGSKDLVYNEESIKDGSLEDATNGILHMEGMLNITNGGDYTFNVAHDDGFDLRIDGVSVFRYDAITSTKIEEPVTLSLKEGLHDVEIIYWDQGGAYVFDLDLLDSNGKNVWTKDNLSHAETGSIDVRNDSTITLNLTDNDSDIDGEIDVSKIVITDPPDHGTVTRHDDGTVTYEPNEGYHGLDTFTYTVDDTEGATSNVATVTLNVTPSVGSNAIVYEAGLAEATEQSAGTDPSAAIITEGNLLGEDGGRIVSVADKDGSRRENTITVETDHGTITVYTKAADGHSAGDYIYTLTKSSDGDSVVDSISYEVQHGKPHTVESHLDISIIDDAPVGTNISNNIEDSSAASQTINLIIVLDKSGSMDYSLEGTDSTRIEVAKEALSSMFDSYDNLGNVNIQFVPFDSNAEKSEWYIDDKHGANTYLDNIIPDNGGTCYDNALDKTAEGYWAPPAAKTLVYFISDGEPHQYHGALHAKVDWEEFVTDNDIDISFGIGITNSVSLEALAPIAFADGDGDLEPYLTKVLNAFDLKQTLLDTVGEGVAHGDASVLMASGDGGIVLGADGGHIQSILVDGTLHKYVPVTKVTESINTDRGGTIDINYETGEYIYLINPQNTVLGEEEKFVITGVDKDGDSKSVDLVIHLDYVANLDANYDSIITNADEGTSLDIDYDVLLANDSGTGNTSVTSVAAGSGTDLLTTSAGVTLANVADGESFTYEISSGNASDRAKVDVTRTNASKLTGTSGDDVIINTAESVDYTVEAIVRPGNTYYTDNQIGLIFTGKAAISITAVTFDLRAGGNENAIFDLSDHHLKIGEDTAGIDSYNVGFTTENGGSRLTFTFHPDEFTNQDQFWFRADTDHLGENNGEDFGTSGVSITVAFSDGTQTSGIYNTEAGGSSRVILDGQAALSGEEGNDYLLGSDSSEYLDGGEGRDTIDAGEGDDTIVFDAADTRIDGGGGFDTLLISDAVLDFSHLAEGTVQNIERLDLTDPAAQNINLTLDNVLDMTSLTTTTEGEIIHVLELKGGANDTVTVDVENSTGTWVHDGGLFSNGSDSIQVTLSTDSDNALDNIHIIFDDGTSN</sequence>
<dbReference type="InterPro" id="IPR011049">
    <property type="entry name" value="Serralysin-like_metalloprot_C"/>
</dbReference>
<dbReference type="STRING" id="177439.DP0516"/>
<dbReference type="PROSITE" id="PS00018">
    <property type="entry name" value="EF_HAND_1"/>
    <property type="match status" value="4"/>
</dbReference>
<dbReference type="NCBIfam" id="NF012196">
    <property type="entry name" value="Ig_like_ice"/>
    <property type="match status" value="1"/>
</dbReference>
<keyword evidence="4" id="KW-1185">Reference proteome</keyword>
<dbReference type="InterPro" id="IPR049826">
    <property type="entry name" value="Ig-like_ice"/>
</dbReference>
<evidence type="ECO:0000256" key="1">
    <source>
        <dbReference type="SAM" id="MobiDB-lite"/>
    </source>
</evidence>
<dbReference type="Pfam" id="PF07691">
    <property type="entry name" value="PA14"/>
    <property type="match status" value="1"/>
</dbReference>
<dbReference type="PROSITE" id="PS50234">
    <property type="entry name" value="VWFA"/>
    <property type="match status" value="1"/>
</dbReference>
<evidence type="ECO:0000313" key="4">
    <source>
        <dbReference type="Proteomes" id="UP000000602"/>
    </source>
</evidence>
<dbReference type="Pfam" id="PF17963">
    <property type="entry name" value="Big_9"/>
    <property type="match status" value="1"/>
</dbReference>
<protein>
    <recommendedName>
        <fullName evidence="2">VWFA domain-containing protein</fullName>
    </recommendedName>
</protein>
<feature type="region of interest" description="Disordered" evidence="1">
    <location>
        <begin position="468"/>
        <end position="487"/>
    </location>
</feature>
<evidence type="ECO:0000313" key="3">
    <source>
        <dbReference type="EMBL" id="CAG35245.1"/>
    </source>
</evidence>
<organism evidence="3 4">
    <name type="scientific">Desulfotalea psychrophila (strain LSv54 / DSM 12343)</name>
    <dbReference type="NCBI Taxonomy" id="177439"/>
    <lineage>
        <taxon>Bacteria</taxon>
        <taxon>Pseudomonadati</taxon>
        <taxon>Thermodesulfobacteriota</taxon>
        <taxon>Desulfobulbia</taxon>
        <taxon>Desulfobulbales</taxon>
        <taxon>Desulfocapsaceae</taxon>
        <taxon>Desulfotalea</taxon>
    </lineage>
</organism>
<dbReference type="eggNOG" id="COG2304">
    <property type="taxonomic scope" value="Bacteria"/>
</dbReference>
<dbReference type="InterPro" id="IPR018247">
    <property type="entry name" value="EF_Hand_1_Ca_BS"/>
</dbReference>
<dbReference type="Gene3D" id="2.60.40.3440">
    <property type="match status" value="1"/>
</dbReference>
<dbReference type="EMBL" id="CR522870">
    <property type="protein sequence ID" value="CAG35245.1"/>
    <property type="molecule type" value="Genomic_DNA"/>
</dbReference>
<reference evidence="4" key="1">
    <citation type="journal article" date="2004" name="Environ. Microbiol.">
        <title>The genome of Desulfotalea psychrophila, a sulfate-reducing bacterium from permanently cold Arctic sediments.</title>
        <authorList>
            <person name="Rabus R."/>
            <person name="Ruepp A."/>
            <person name="Frickey T."/>
            <person name="Rattei T."/>
            <person name="Fartmann B."/>
            <person name="Stark M."/>
            <person name="Bauer M."/>
            <person name="Zibat A."/>
            <person name="Lombardot T."/>
            <person name="Becker I."/>
            <person name="Amann J."/>
            <person name="Gellner K."/>
            <person name="Teeling H."/>
            <person name="Leuschner W.D."/>
            <person name="Gloeckner F.-O."/>
            <person name="Lupas A.N."/>
            <person name="Amann R."/>
            <person name="Klenk H.-P."/>
        </authorList>
    </citation>
    <scope>NUCLEOTIDE SEQUENCE [LARGE SCALE GENOMIC DNA]</scope>
    <source>
        <strain evidence="4">DSM 12343 / LSv54</strain>
    </source>
</reference>
<feature type="compositionally biased region" description="Low complexity" evidence="1">
    <location>
        <begin position="471"/>
        <end position="487"/>
    </location>
</feature>
<dbReference type="InterPro" id="IPR036465">
    <property type="entry name" value="vWFA_dom_sf"/>
</dbReference>
<feature type="domain" description="VWFA" evidence="2">
    <location>
        <begin position="2688"/>
        <end position="2872"/>
    </location>
</feature>
<dbReference type="InterPro" id="IPR011658">
    <property type="entry name" value="PA14_dom"/>
</dbReference>
<dbReference type="Proteomes" id="UP000000602">
    <property type="component" value="Chromosome"/>
</dbReference>
<dbReference type="KEGG" id="dps:DP0516"/>
<name>Q6AQX9_DESPS</name>
<dbReference type="Pfam" id="PF13519">
    <property type="entry name" value="VWA_2"/>
    <property type="match status" value="1"/>
</dbReference>
<dbReference type="SUPFAM" id="SSF56988">
    <property type="entry name" value="Anthrax protective antigen"/>
    <property type="match status" value="1"/>
</dbReference>
<dbReference type="SUPFAM" id="SSF51120">
    <property type="entry name" value="beta-Roll"/>
    <property type="match status" value="1"/>
</dbReference>
<dbReference type="HOGENOM" id="CLU_224968_0_0_7"/>